<gene>
    <name evidence="1" type="ORF">ACJ72_02560</name>
</gene>
<dbReference type="OrthoDB" id="5412996at2759"/>
<dbReference type="AlphaFoldDB" id="A0A1B7P241"/>
<sequence length="133" mass="15309">MSSVDEIVEPKGESEWIAWKDIVLDSIDEIVALVARRRQDALNSWDHLLSWNVSREHTFVRHHEEADCQQSRKRNTEPNIDDVTLKIVYLQKPDFMLQLYDLDFTHIGAISAEVVDGANIWSVTGGPLTYNMN</sequence>
<dbReference type="Proteomes" id="UP000091918">
    <property type="component" value="Unassembled WGS sequence"/>
</dbReference>
<keyword evidence="2" id="KW-1185">Reference proteome</keyword>
<proteinExistence type="predicted"/>
<accession>A0A1B7P241</accession>
<evidence type="ECO:0000313" key="2">
    <source>
        <dbReference type="Proteomes" id="UP000091918"/>
    </source>
</evidence>
<name>A0A1B7P241_9EURO</name>
<dbReference type="EMBL" id="LGUA01000217">
    <property type="protein sequence ID" value="OAX83089.1"/>
    <property type="molecule type" value="Genomic_DNA"/>
</dbReference>
<organism evidence="1 2">
    <name type="scientific">Emergomyces africanus</name>
    <dbReference type="NCBI Taxonomy" id="1955775"/>
    <lineage>
        <taxon>Eukaryota</taxon>
        <taxon>Fungi</taxon>
        <taxon>Dikarya</taxon>
        <taxon>Ascomycota</taxon>
        <taxon>Pezizomycotina</taxon>
        <taxon>Eurotiomycetes</taxon>
        <taxon>Eurotiomycetidae</taxon>
        <taxon>Onygenales</taxon>
        <taxon>Ajellomycetaceae</taxon>
        <taxon>Emergomyces</taxon>
    </lineage>
</organism>
<protein>
    <submittedName>
        <fullName evidence="1">Uncharacterized protein</fullName>
    </submittedName>
</protein>
<comment type="caution">
    <text evidence="1">The sequence shown here is derived from an EMBL/GenBank/DDBJ whole genome shotgun (WGS) entry which is preliminary data.</text>
</comment>
<evidence type="ECO:0000313" key="1">
    <source>
        <dbReference type="EMBL" id="OAX83089.1"/>
    </source>
</evidence>
<reference evidence="1 2" key="1">
    <citation type="submission" date="2015-07" db="EMBL/GenBank/DDBJ databases">
        <title>Emmonsia species relationships and genome sequence.</title>
        <authorList>
            <person name="Cuomo C.A."/>
            <person name="Schwartz I.S."/>
            <person name="Kenyon C."/>
            <person name="de Hoog G.S."/>
            <person name="Govender N.P."/>
            <person name="Botha A."/>
            <person name="Moreno L."/>
            <person name="de Vries M."/>
            <person name="Munoz J.F."/>
            <person name="Stielow J.B."/>
        </authorList>
    </citation>
    <scope>NUCLEOTIDE SEQUENCE [LARGE SCALE GENOMIC DNA]</scope>
    <source>
        <strain evidence="1 2">CBS 136260</strain>
    </source>
</reference>